<proteinExistence type="predicted"/>
<evidence type="ECO:0000259" key="1">
    <source>
        <dbReference type="Pfam" id="PF07583"/>
    </source>
</evidence>
<dbReference type="AlphaFoldDB" id="A0A383BJG5"/>
<dbReference type="InterPro" id="IPR022655">
    <property type="entry name" value="DUF1553"/>
</dbReference>
<dbReference type="InterPro" id="IPR011444">
    <property type="entry name" value="DUF1549"/>
</dbReference>
<reference evidence="3" key="1">
    <citation type="submission" date="2018-05" db="EMBL/GenBank/DDBJ databases">
        <authorList>
            <person name="Lanie J.A."/>
            <person name="Ng W.-L."/>
            <person name="Kazmierczak K.M."/>
            <person name="Andrzejewski T.M."/>
            <person name="Davidsen T.M."/>
            <person name="Wayne K.J."/>
            <person name="Tettelin H."/>
            <person name="Glass J.I."/>
            <person name="Rusch D."/>
            <person name="Podicherti R."/>
            <person name="Tsui H.-C.T."/>
            <person name="Winkler M.E."/>
        </authorList>
    </citation>
    <scope>NUCLEOTIDE SEQUENCE</scope>
</reference>
<evidence type="ECO:0000259" key="2">
    <source>
        <dbReference type="Pfam" id="PF07587"/>
    </source>
</evidence>
<evidence type="ECO:0008006" key="4">
    <source>
        <dbReference type="Google" id="ProtNLM"/>
    </source>
</evidence>
<name>A0A383BJG5_9ZZZZ</name>
<gene>
    <name evidence="3" type="ORF">METZ01_LOCUS473111</name>
</gene>
<sequence length="245" mass="27175">GVGYDENARTLILATGDTHKVGPANFYRTVDGAREHAEFVSELFMGSRLRCANCHNHPLDKWTQDDYHGLASIFSKIENARIVQVRASGEVIHPRTREPAVARIPGECFLVDKTQDGREDLVEWLTAGDNPYFAKAIVNRLWSSLMGRGLVGPVDDMRDTNPATHPKLLNRLAEDFVASGYQLRPMLKRIASSATYARSSNKLPGNAVDDRYYSHALRRPLEAAVLADAISDVLKVPAQYNGTAR</sequence>
<evidence type="ECO:0000313" key="3">
    <source>
        <dbReference type="EMBL" id="SVE20257.1"/>
    </source>
</evidence>
<dbReference type="Pfam" id="PF07583">
    <property type="entry name" value="PSCyt2"/>
    <property type="match status" value="1"/>
</dbReference>
<feature type="non-terminal residue" evidence="3">
    <location>
        <position position="1"/>
    </location>
</feature>
<organism evidence="3">
    <name type="scientific">marine metagenome</name>
    <dbReference type="NCBI Taxonomy" id="408172"/>
    <lineage>
        <taxon>unclassified sequences</taxon>
        <taxon>metagenomes</taxon>
        <taxon>ecological metagenomes</taxon>
    </lineage>
</organism>
<protein>
    <recommendedName>
        <fullName evidence="4">DUF1553 domain-containing protein</fullName>
    </recommendedName>
</protein>
<dbReference type="EMBL" id="UINC01201081">
    <property type="protein sequence ID" value="SVE20257.1"/>
    <property type="molecule type" value="Genomic_DNA"/>
</dbReference>
<feature type="non-terminal residue" evidence="3">
    <location>
        <position position="245"/>
    </location>
</feature>
<dbReference type="Pfam" id="PF07587">
    <property type="entry name" value="PSD1"/>
    <property type="match status" value="1"/>
</dbReference>
<feature type="domain" description="DUF1549" evidence="1">
    <location>
        <begin position="28"/>
        <end position="78"/>
    </location>
</feature>
<dbReference type="PANTHER" id="PTHR35889">
    <property type="entry name" value="CYCLOINULO-OLIGOSACCHARIDE FRUCTANOTRANSFERASE-RELATED"/>
    <property type="match status" value="1"/>
</dbReference>
<feature type="domain" description="DUF1553" evidence="2">
    <location>
        <begin position="117"/>
        <end position="231"/>
    </location>
</feature>
<accession>A0A383BJG5</accession>
<dbReference type="PANTHER" id="PTHR35889:SF3">
    <property type="entry name" value="F-BOX DOMAIN-CONTAINING PROTEIN"/>
    <property type="match status" value="1"/>
</dbReference>